<evidence type="ECO:0000313" key="2">
    <source>
        <dbReference type="Proteomes" id="UP000284375"/>
    </source>
</evidence>
<protein>
    <submittedName>
        <fullName evidence="1">Uncharacterized protein</fullName>
    </submittedName>
</protein>
<dbReference type="AlphaFoldDB" id="A0A423VXN7"/>
<keyword evidence="2" id="KW-1185">Reference proteome</keyword>
<evidence type="ECO:0000313" key="1">
    <source>
        <dbReference type="EMBL" id="ROV95841.1"/>
    </source>
</evidence>
<name>A0A423VXN7_CYTCH</name>
<proteinExistence type="predicted"/>
<sequence>MDPAGHRNDIFSVPRLRAFDWPPRGSLEYMRNWTLEKGVTTLETRMAMQGRRQEPLPLSPMSAPAYSPDYLRFPTAMRSETASSRSVEAPLTAYSDDLQTEKNSMALLSLGHGNGHRRRKDTHPPSRCFGCGLPWLDARQLSPSGESSHWFVDIHDGVSRKMAYLFCWRCVDGVQRRLRCSFSPPSSG</sequence>
<organism evidence="1 2">
    <name type="scientific">Cytospora chrysosperma</name>
    <name type="common">Cytospora canker fungus</name>
    <name type="synonym">Sphaeria chrysosperma</name>
    <dbReference type="NCBI Taxonomy" id="252740"/>
    <lineage>
        <taxon>Eukaryota</taxon>
        <taxon>Fungi</taxon>
        <taxon>Dikarya</taxon>
        <taxon>Ascomycota</taxon>
        <taxon>Pezizomycotina</taxon>
        <taxon>Sordariomycetes</taxon>
        <taxon>Sordariomycetidae</taxon>
        <taxon>Diaporthales</taxon>
        <taxon>Cytosporaceae</taxon>
        <taxon>Cytospora</taxon>
    </lineage>
</organism>
<comment type="caution">
    <text evidence="1">The sequence shown here is derived from an EMBL/GenBank/DDBJ whole genome shotgun (WGS) entry which is preliminary data.</text>
</comment>
<dbReference type="OrthoDB" id="10364726at2759"/>
<gene>
    <name evidence="1" type="ORF">VSDG_05165</name>
</gene>
<dbReference type="EMBL" id="LJZO01000022">
    <property type="protein sequence ID" value="ROV95841.1"/>
    <property type="molecule type" value="Genomic_DNA"/>
</dbReference>
<accession>A0A423VXN7</accession>
<dbReference type="Proteomes" id="UP000284375">
    <property type="component" value="Unassembled WGS sequence"/>
</dbReference>
<reference evidence="1 2" key="1">
    <citation type="submission" date="2015-09" db="EMBL/GenBank/DDBJ databases">
        <title>Host preference determinants of Valsa canker pathogens revealed by comparative genomics.</title>
        <authorList>
            <person name="Yin Z."/>
            <person name="Huang L."/>
        </authorList>
    </citation>
    <scope>NUCLEOTIDE SEQUENCE [LARGE SCALE GENOMIC DNA]</scope>
    <source>
        <strain evidence="1 2">YSFL</strain>
    </source>
</reference>